<evidence type="ECO:0000313" key="3">
    <source>
        <dbReference type="Proteomes" id="UP000198870"/>
    </source>
</evidence>
<accession>A0A1G5J9D0</accession>
<dbReference type="InterPro" id="IPR000182">
    <property type="entry name" value="GNAT_dom"/>
</dbReference>
<organism evidence="2 3">
    <name type="scientific">Desulfoluna spongiiphila</name>
    <dbReference type="NCBI Taxonomy" id="419481"/>
    <lineage>
        <taxon>Bacteria</taxon>
        <taxon>Pseudomonadati</taxon>
        <taxon>Thermodesulfobacteriota</taxon>
        <taxon>Desulfobacteria</taxon>
        <taxon>Desulfobacterales</taxon>
        <taxon>Desulfolunaceae</taxon>
        <taxon>Desulfoluna</taxon>
    </lineage>
</organism>
<dbReference type="GO" id="GO:0016747">
    <property type="term" value="F:acyltransferase activity, transferring groups other than amino-acyl groups"/>
    <property type="evidence" value="ECO:0007669"/>
    <property type="project" value="InterPro"/>
</dbReference>
<keyword evidence="2" id="KW-0808">Transferase</keyword>
<dbReference type="CDD" id="cd04301">
    <property type="entry name" value="NAT_SF"/>
    <property type="match status" value="1"/>
</dbReference>
<dbReference type="Gene3D" id="3.40.630.30">
    <property type="match status" value="1"/>
</dbReference>
<dbReference type="RefSeq" id="WP_092215132.1">
    <property type="nucleotide sequence ID" value="NZ_FMUX01000026.1"/>
</dbReference>
<name>A0A1G5J9D0_9BACT</name>
<gene>
    <name evidence="2" type="ORF">SAMN05216233_12670</name>
</gene>
<dbReference type="AlphaFoldDB" id="A0A1G5J9D0"/>
<reference evidence="2 3" key="1">
    <citation type="submission" date="2016-10" db="EMBL/GenBank/DDBJ databases">
        <authorList>
            <person name="de Groot N.N."/>
        </authorList>
    </citation>
    <scope>NUCLEOTIDE SEQUENCE [LARGE SCALE GENOMIC DNA]</scope>
    <source>
        <strain evidence="2 3">AA1</strain>
    </source>
</reference>
<evidence type="ECO:0000313" key="2">
    <source>
        <dbReference type="EMBL" id="SCY84983.1"/>
    </source>
</evidence>
<proteinExistence type="predicted"/>
<dbReference type="Proteomes" id="UP000198870">
    <property type="component" value="Unassembled WGS sequence"/>
</dbReference>
<dbReference type="STRING" id="419481.SAMN05216233_12670"/>
<dbReference type="PROSITE" id="PS51186">
    <property type="entry name" value="GNAT"/>
    <property type="match status" value="1"/>
</dbReference>
<keyword evidence="3" id="KW-1185">Reference proteome</keyword>
<feature type="domain" description="N-acetyltransferase" evidence="1">
    <location>
        <begin position="1"/>
        <end position="158"/>
    </location>
</feature>
<dbReference type="InterPro" id="IPR016181">
    <property type="entry name" value="Acyl_CoA_acyltransferase"/>
</dbReference>
<dbReference type="SUPFAM" id="SSF55729">
    <property type="entry name" value="Acyl-CoA N-acyltransferases (Nat)"/>
    <property type="match status" value="1"/>
</dbReference>
<dbReference type="Pfam" id="PF13508">
    <property type="entry name" value="Acetyltransf_7"/>
    <property type="match status" value="1"/>
</dbReference>
<dbReference type="EMBL" id="FMUX01000026">
    <property type="protein sequence ID" value="SCY84983.1"/>
    <property type="molecule type" value="Genomic_DNA"/>
</dbReference>
<dbReference type="OrthoDB" id="9805924at2"/>
<evidence type="ECO:0000259" key="1">
    <source>
        <dbReference type="PROSITE" id="PS51186"/>
    </source>
</evidence>
<sequence>MTIRKATPDDSNELTDISFMSKKHWNYPDHYFDIWNAELTITPEYVQKNHVFVIEDSGIRGFYSVIKLQTEITLSEFTMRPGTWLDHVFIRPEYIGMGYGRSLMGHLAEQSQTQKWAQIQILADPNSRNFYKKMGVSYIKEVPSNIENRTVSYFIWNQPFSIP</sequence>
<protein>
    <submittedName>
        <fullName evidence="2">Maltose O-acetyltransferase</fullName>
    </submittedName>
</protein>